<dbReference type="OMA" id="PFNKIYA"/>
<comment type="similarity">
    <text evidence="1">Belongs to the 'GDSL' lipolytic enzyme family.</text>
</comment>
<evidence type="ECO:0000313" key="7">
    <source>
        <dbReference type="Proteomes" id="UP000036987"/>
    </source>
</evidence>
<evidence type="ECO:0000256" key="3">
    <source>
        <dbReference type="ARBA" id="ARBA00022801"/>
    </source>
</evidence>
<accession>A0A0K9PUT3</accession>
<comment type="caution">
    <text evidence="6">The sequence shown here is derived from an EMBL/GenBank/DDBJ whole genome shotgun (WGS) entry which is preliminary data.</text>
</comment>
<dbReference type="STRING" id="29655.A0A0K9PUT3"/>
<dbReference type="GO" id="GO:0016788">
    <property type="term" value="F:hydrolase activity, acting on ester bonds"/>
    <property type="evidence" value="ECO:0007669"/>
    <property type="project" value="InterPro"/>
</dbReference>
<name>A0A0K9PUT3_ZOSMR</name>
<keyword evidence="4" id="KW-0325">Glycoprotein</keyword>
<dbReference type="Gene3D" id="3.40.50.1110">
    <property type="entry name" value="SGNH hydrolase"/>
    <property type="match status" value="1"/>
</dbReference>
<keyword evidence="3" id="KW-0378">Hydrolase</keyword>
<feature type="chain" id="PRO_5005528040" evidence="5">
    <location>
        <begin position="27"/>
        <end position="381"/>
    </location>
</feature>
<feature type="signal peptide" evidence="5">
    <location>
        <begin position="1"/>
        <end position="26"/>
    </location>
</feature>
<protein>
    <submittedName>
        <fullName evidence="6">GDSL esterase/lipase</fullName>
    </submittedName>
</protein>
<evidence type="ECO:0000256" key="2">
    <source>
        <dbReference type="ARBA" id="ARBA00022729"/>
    </source>
</evidence>
<dbReference type="OrthoDB" id="1600564at2759"/>
<dbReference type="Pfam" id="PF00657">
    <property type="entry name" value="Lipase_GDSL"/>
    <property type="match status" value="1"/>
</dbReference>
<evidence type="ECO:0000256" key="1">
    <source>
        <dbReference type="ARBA" id="ARBA00008668"/>
    </source>
</evidence>
<evidence type="ECO:0000313" key="6">
    <source>
        <dbReference type="EMBL" id="KMZ72751.1"/>
    </source>
</evidence>
<dbReference type="CDD" id="cd01837">
    <property type="entry name" value="SGNH_plant_lipase_like"/>
    <property type="match status" value="1"/>
</dbReference>
<sequence>MAQTTITITAAIWVFIFFLFCTDCDCRSATSSFSKIYAFGDSFTDTGNTHSGKGPVPVAFGYVSRPPYGATFFHHSTNRYSDGRLVVDFLANTLSLPFLLPYLNNEASDFSNGVNFAVAGSTALDHQFFVRHNISIDVTPQSLSTQLLWFDTYLKKMGCWKRNSPACRRLLDDALFWVGEIGVNDYAYITGSSVAPDMVRSLAVNNVTTFLKALLDRGANYMVVQGQPLAGCLPLTMYLTTADDRDEIGCSAISNNYTHTYNTLLQSKLRGLRREYPHSKISYADYYGAHHAIMKNPTAHGFSEPFKVCCGAGGGTYNFDVFQTCGSPSVSKACVDPTKFVNWDGVHLTEAMYKVIAGLFFDHGYCRPSFQDLLKSKGIVA</sequence>
<dbReference type="EMBL" id="LFYR01000620">
    <property type="protein sequence ID" value="KMZ72751.1"/>
    <property type="molecule type" value="Genomic_DNA"/>
</dbReference>
<proteinExistence type="inferred from homology"/>
<gene>
    <name evidence="6" type="ORF">ZOSMA_15G00890</name>
</gene>
<dbReference type="PANTHER" id="PTHR22835:SF557">
    <property type="entry name" value="LIPASE_HYDROLASE FAMILY PROTEIN, PUTATIVE, EXPRESSED-RELATED"/>
    <property type="match status" value="1"/>
</dbReference>
<dbReference type="InterPro" id="IPR035669">
    <property type="entry name" value="SGNH_plant_lipase-like"/>
</dbReference>
<dbReference type="AlphaFoldDB" id="A0A0K9PUT3"/>
<keyword evidence="2 5" id="KW-0732">Signal</keyword>
<organism evidence="6 7">
    <name type="scientific">Zostera marina</name>
    <name type="common">Eelgrass</name>
    <dbReference type="NCBI Taxonomy" id="29655"/>
    <lineage>
        <taxon>Eukaryota</taxon>
        <taxon>Viridiplantae</taxon>
        <taxon>Streptophyta</taxon>
        <taxon>Embryophyta</taxon>
        <taxon>Tracheophyta</taxon>
        <taxon>Spermatophyta</taxon>
        <taxon>Magnoliopsida</taxon>
        <taxon>Liliopsida</taxon>
        <taxon>Zosteraceae</taxon>
        <taxon>Zostera</taxon>
    </lineage>
</organism>
<evidence type="ECO:0000256" key="4">
    <source>
        <dbReference type="ARBA" id="ARBA00023180"/>
    </source>
</evidence>
<dbReference type="InterPro" id="IPR001087">
    <property type="entry name" value="GDSL"/>
</dbReference>
<dbReference type="Proteomes" id="UP000036987">
    <property type="component" value="Unassembled WGS sequence"/>
</dbReference>
<evidence type="ECO:0000256" key="5">
    <source>
        <dbReference type="SAM" id="SignalP"/>
    </source>
</evidence>
<dbReference type="SUPFAM" id="SSF52266">
    <property type="entry name" value="SGNH hydrolase"/>
    <property type="match status" value="1"/>
</dbReference>
<dbReference type="PANTHER" id="PTHR22835">
    <property type="entry name" value="ZINC FINGER FYVE DOMAIN CONTAINING PROTEIN"/>
    <property type="match status" value="1"/>
</dbReference>
<keyword evidence="7" id="KW-1185">Reference proteome</keyword>
<reference evidence="7" key="1">
    <citation type="journal article" date="2016" name="Nature">
        <title>The genome of the seagrass Zostera marina reveals angiosperm adaptation to the sea.</title>
        <authorList>
            <person name="Olsen J.L."/>
            <person name="Rouze P."/>
            <person name="Verhelst B."/>
            <person name="Lin Y.-C."/>
            <person name="Bayer T."/>
            <person name="Collen J."/>
            <person name="Dattolo E."/>
            <person name="De Paoli E."/>
            <person name="Dittami S."/>
            <person name="Maumus F."/>
            <person name="Michel G."/>
            <person name="Kersting A."/>
            <person name="Lauritano C."/>
            <person name="Lohaus R."/>
            <person name="Toepel M."/>
            <person name="Tonon T."/>
            <person name="Vanneste K."/>
            <person name="Amirebrahimi M."/>
            <person name="Brakel J."/>
            <person name="Bostroem C."/>
            <person name="Chovatia M."/>
            <person name="Grimwood J."/>
            <person name="Jenkins J.W."/>
            <person name="Jueterbock A."/>
            <person name="Mraz A."/>
            <person name="Stam W.T."/>
            <person name="Tice H."/>
            <person name="Bornberg-Bauer E."/>
            <person name="Green P.J."/>
            <person name="Pearson G.A."/>
            <person name="Procaccini G."/>
            <person name="Duarte C.M."/>
            <person name="Schmutz J."/>
            <person name="Reusch T.B.H."/>
            <person name="Van de Peer Y."/>
        </authorList>
    </citation>
    <scope>NUCLEOTIDE SEQUENCE [LARGE SCALE GENOMIC DNA]</scope>
    <source>
        <strain evidence="7">cv. Finnish</strain>
    </source>
</reference>
<dbReference type="InterPro" id="IPR036514">
    <property type="entry name" value="SGNH_hydro_sf"/>
</dbReference>